<sequence length="213" mass="24490">MQVRVLIVDDHHHAREAICEILSYQPSFKVVGVGKNSAEALRLTDEFMPDLILMDINMPDMNGLETTRLIKLKYPVIKIVMITVSDDITHLFEAIKNGAQGYLFKNLSPSTWLEYLETIISDEVPFSRDIAGQILSEFSLLQPYDNDQPLTPREREILGWVAKGLTNREIAFELDISEQTVKNHLKNILQKLHLANRVQLTRYAFENGWVRPE</sequence>
<dbReference type="GO" id="GO:0006355">
    <property type="term" value="P:regulation of DNA-templated transcription"/>
    <property type="evidence" value="ECO:0007669"/>
    <property type="project" value="InterPro"/>
</dbReference>
<dbReference type="CDD" id="cd17535">
    <property type="entry name" value="REC_NarL-like"/>
    <property type="match status" value="1"/>
</dbReference>
<dbReference type="PROSITE" id="PS00622">
    <property type="entry name" value="HTH_LUXR_1"/>
    <property type="match status" value="1"/>
</dbReference>
<dbReference type="InterPro" id="IPR016032">
    <property type="entry name" value="Sig_transdc_resp-reg_C-effctor"/>
</dbReference>
<dbReference type="OrthoDB" id="9780153at2"/>
<dbReference type="InterPro" id="IPR001789">
    <property type="entry name" value="Sig_transdc_resp-reg_receiver"/>
</dbReference>
<dbReference type="InterPro" id="IPR058245">
    <property type="entry name" value="NreC/VraR/RcsB-like_REC"/>
</dbReference>
<evidence type="ECO:0000259" key="7">
    <source>
        <dbReference type="PROSITE" id="PS50110"/>
    </source>
</evidence>
<dbReference type="Proteomes" id="UP000246635">
    <property type="component" value="Unassembled WGS sequence"/>
</dbReference>
<evidence type="ECO:0000256" key="5">
    <source>
        <dbReference type="PROSITE-ProRule" id="PRU00169"/>
    </source>
</evidence>
<accession>A0A2V2YCH6</accession>
<dbReference type="PROSITE" id="PS50043">
    <property type="entry name" value="HTH_LUXR_2"/>
    <property type="match status" value="1"/>
</dbReference>
<dbReference type="Pfam" id="PF00196">
    <property type="entry name" value="GerE"/>
    <property type="match status" value="1"/>
</dbReference>
<keyword evidence="3" id="KW-0238">DNA-binding</keyword>
<evidence type="ECO:0000259" key="6">
    <source>
        <dbReference type="PROSITE" id="PS50043"/>
    </source>
</evidence>
<evidence type="ECO:0000256" key="1">
    <source>
        <dbReference type="ARBA" id="ARBA00022553"/>
    </source>
</evidence>
<dbReference type="SMART" id="SM00421">
    <property type="entry name" value="HTH_LUXR"/>
    <property type="match status" value="1"/>
</dbReference>
<dbReference type="PANTHER" id="PTHR43214">
    <property type="entry name" value="TWO-COMPONENT RESPONSE REGULATOR"/>
    <property type="match status" value="1"/>
</dbReference>
<keyword evidence="1 5" id="KW-0597">Phosphoprotein</keyword>
<comment type="caution">
    <text evidence="8">The sequence shown here is derived from an EMBL/GenBank/DDBJ whole genome shotgun (WGS) entry which is preliminary data.</text>
</comment>
<evidence type="ECO:0000313" key="9">
    <source>
        <dbReference type="Proteomes" id="UP000246635"/>
    </source>
</evidence>
<feature type="domain" description="HTH luxR-type" evidence="6">
    <location>
        <begin position="143"/>
        <end position="208"/>
    </location>
</feature>
<dbReference type="Gene3D" id="3.40.50.2300">
    <property type="match status" value="1"/>
</dbReference>
<dbReference type="PROSITE" id="PS50110">
    <property type="entry name" value="RESPONSE_REGULATORY"/>
    <property type="match status" value="1"/>
</dbReference>
<evidence type="ECO:0000256" key="2">
    <source>
        <dbReference type="ARBA" id="ARBA00023015"/>
    </source>
</evidence>
<organism evidence="8 9">
    <name type="scientific">Paenibacillus cellulosilyticus</name>
    <dbReference type="NCBI Taxonomy" id="375489"/>
    <lineage>
        <taxon>Bacteria</taxon>
        <taxon>Bacillati</taxon>
        <taxon>Bacillota</taxon>
        <taxon>Bacilli</taxon>
        <taxon>Bacillales</taxon>
        <taxon>Paenibacillaceae</taxon>
        <taxon>Paenibacillus</taxon>
    </lineage>
</organism>
<reference evidence="8 9" key="1">
    <citation type="submission" date="2018-05" db="EMBL/GenBank/DDBJ databases">
        <title>Genomic Encyclopedia of Type Strains, Phase III (KMG-III): the genomes of soil and plant-associated and newly described type strains.</title>
        <authorList>
            <person name="Whitman W."/>
        </authorList>
    </citation>
    <scope>NUCLEOTIDE SEQUENCE [LARGE SCALE GENOMIC DNA]</scope>
    <source>
        <strain evidence="8 9">CECT 5696</strain>
    </source>
</reference>
<dbReference type="PANTHER" id="PTHR43214:SF43">
    <property type="entry name" value="TWO-COMPONENT RESPONSE REGULATOR"/>
    <property type="match status" value="1"/>
</dbReference>
<dbReference type="SUPFAM" id="SSF46894">
    <property type="entry name" value="C-terminal effector domain of the bipartite response regulators"/>
    <property type="match status" value="1"/>
</dbReference>
<gene>
    <name evidence="8" type="ORF">DFQ01_14529</name>
</gene>
<dbReference type="EMBL" id="QGTQ01000045">
    <property type="protein sequence ID" value="PWV89432.1"/>
    <property type="molecule type" value="Genomic_DNA"/>
</dbReference>
<evidence type="ECO:0000313" key="8">
    <source>
        <dbReference type="EMBL" id="PWV89432.1"/>
    </source>
</evidence>
<proteinExistence type="predicted"/>
<keyword evidence="4" id="KW-0804">Transcription</keyword>
<dbReference type="AlphaFoldDB" id="A0A2V2YCH6"/>
<name>A0A2V2YCH6_9BACL</name>
<protein>
    <submittedName>
        <fullName evidence="8">LuxR family two component transcriptional regulator</fullName>
    </submittedName>
</protein>
<evidence type="ECO:0000256" key="3">
    <source>
        <dbReference type="ARBA" id="ARBA00023125"/>
    </source>
</evidence>
<dbReference type="SUPFAM" id="SSF52172">
    <property type="entry name" value="CheY-like"/>
    <property type="match status" value="1"/>
</dbReference>
<dbReference type="SMART" id="SM00448">
    <property type="entry name" value="REC"/>
    <property type="match status" value="1"/>
</dbReference>
<dbReference type="PRINTS" id="PR00038">
    <property type="entry name" value="HTHLUXR"/>
</dbReference>
<dbReference type="GO" id="GO:0003677">
    <property type="term" value="F:DNA binding"/>
    <property type="evidence" value="ECO:0007669"/>
    <property type="project" value="UniProtKB-KW"/>
</dbReference>
<feature type="modified residue" description="4-aspartylphosphate" evidence="5">
    <location>
        <position position="55"/>
    </location>
</feature>
<keyword evidence="2" id="KW-0805">Transcription regulation</keyword>
<keyword evidence="9" id="KW-1185">Reference proteome</keyword>
<dbReference type="GO" id="GO:0000160">
    <property type="term" value="P:phosphorelay signal transduction system"/>
    <property type="evidence" value="ECO:0007669"/>
    <property type="project" value="InterPro"/>
</dbReference>
<dbReference type="InterPro" id="IPR039420">
    <property type="entry name" value="WalR-like"/>
</dbReference>
<evidence type="ECO:0000256" key="4">
    <source>
        <dbReference type="ARBA" id="ARBA00023163"/>
    </source>
</evidence>
<feature type="domain" description="Response regulatory" evidence="7">
    <location>
        <begin position="4"/>
        <end position="120"/>
    </location>
</feature>
<dbReference type="InterPro" id="IPR000792">
    <property type="entry name" value="Tscrpt_reg_LuxR_C"/>
</dbReference>
<dbReference type="CDD" id="cd06170">
    <property type="entry name" value="LuxR_C_like"/>
    <property type="match status" value="1"/>
</dbReference>
<dbReference type="InterPro" id="IPR011006">
    <property type="entry name" value="CheY-like_superfamily"/>
</dbReference>
<dbReference type="Pfam" id="PF00072">
    <property type="entry name" value="Response_reg"/>
    <property type="match status" value="1"/>
</dbReference>